<dbReference type="NCBIfam" id="NF002528">
    <property type="entry name" value="PRK01966.1-4"/>
    <property type="match status" value="1"/>
</dbReference>
<keyword evidence="5 14" id="KW-0547">Nucleotide-binding</keyword>
<evidence type="ECO:0000256" key="3">
    <source>
        <dbReference type="ARBA" id="ARBA00022598"/>
    </source>
</evidence>
<reference evidence="18 19" key="1">
    <citation type="journal article" date="2010" name="Stand. Genomic Sci.">
        <title>Complete genome sequence of Segniliparus rotundus type strain (CDC 1076).</title>
        <authorList>
            <person name="Sikorski J."/>
            <person name="Lapidus A."/>
            <person name="Copeland A."/>
            <person name="Misra M."/>
            <person name="Glavina Del Rio T."/>
            <person name="Nolan M."/>
            <person name="Lucas S."/>
            <person name="Chen F."/>
            <person name="Tice H."/>
            <person name="Cheng J.F."/>
            <person name="Jando M."/>
            <person name="Schneider S."/>
            <person name="Bruce D."/>
            <person name="Goodwin L."/>
            <person name="Pitluck S."/>
            <person name="Liolios K."/>
            <person name="Mikhailova N."/>
            <person name="Pati A."/>
            <person name="Ivanova N."/>
            <person name="Mavromatis K."/>
            <person name="Chen A."/>
            <person name="Palaniappan K."/>
            <person name="Chertkov O."/>
            <person name="Land M."/>
            <person name="Hauser L."/>
            <person name="Chang Y.J."/>
            <person name="Jeffries C.D."/>
            <person name="Brettin T."/>
            <person name="Detter J.C."/>
            <person name="Han C."/>
            <person name="Rohde M."/>
            <person name="Goker M."/>
            <person name="Bristow J."/>
            <person name="Eisen J.A."/>
            <person name="Markowitz V."/>
            <person name="Hugenholtz P."/>
            <person name="Kyrpides N.C."/>
            <person name="Klenk H.P."/>
        </authorList>
    </citation>
    <scope>NUCLEOTIDE SEQUENCE [LARGE SCALE GENOMIC DNA]</scope>
    <source>
        <strain evidence="19">ATCC BAA-972 / CDC 1076 / CIP 108378 / DSM 44985 / JCM 13578</strain>
    </source>
</reference>
<evidence type="ECO:0000313" key="19">
    <source>
        <dbReference type="Proteomes" id="UP000002247"/>
    </source>
</evidence>
<evidence type="ECO:0000256" key="10">
    <source>
        <dbReference type="ARBA" id="ARBA00023211"/>
    </source>
</evidence>
<feature type="binding site" evidence="14">
    <location>
        <begin position="220"/>
        <end position="227"/>
    </location>
    <ligand>
        <name>ATP</name>
        <dbReference type="ChEBI" id="CHEBI:30616"/>
    </ligand>
</feature>
<dbReference type="PROSITE" id="PS00844">
    <property type="entry name" value="DALA_DALA_LIGASE_2"/>
    <property type="match status" value="1"/>
</dbReference>
<evidence type="ECO:0000313" key="18">
    <source>
        <dbReference type="EMBL" id="ADG97463.1"/>
    </source>
</evidence>
<comment type="pathway">
    <text evidence="12">Cell wall biogenesis; peptidoglycan biosynthesis.</text>
</comment>
<dbReference type="HAMAP" id="MF_00047">
    <property type="entry name" value="Dala_Dala_lig"/>
    <property type="match status" value="1"/>
</dbReference>
<feature type="active site" evidence="13">
    <location>
        <position position="325"/>
    </location>
</feature>
<feature type="binding site" evidence="15">
    <location>
        <position position="301"/>
    </location>
    <ligand>
        <name>Mg(2+)</name>
        <dbReference type="ChEBI" id="CHEBI:18420"/>
        <label>1</label>
    </ligand>
</feature>
<keyword evidence="11 12" id="KW-0961">Cell wall biogenesis/degradation</keyword>
<evidence type="ECO:0000259" key="17">
    <source>
        <dbReference type="PROSITE" id="PS50975"/>
    </source>
</evidence>
<accession>D6ZET9</accession>
<keyword evidence="12" id="KW-0963">Cytoplasm</keyword>
<dbReference type="InterPro" id="IPR011761">
    <property type="entry name" value="ATP-grasp"/>
</dbReference>
<evidence type="ECO:0000256" key="8">
    <source>
        <dbReference type="ARBA" id="ARBA00022960"/>
    </source>
</evidence>
<dbReference type="RefSeq" id="WP_013137919.1">
    <property type="nucleotide sequence ID" value="NC_014168.1"/>
</dbReference>
<evidence type="ECO:0000256" key="16">
    <source>
        <dbReference type="PROSITE-ProRule" id="PRU00409"/>
    </source>
</evidence>
<dbReference type="GO" id="GO:0008716">
    <property type="term" value="F:D-alanine-D-alanine ligase activity"/>
    <property type="evidence" value="ECO:0007669"/>
    <property type="project" value="UniProtKB-UniRule"/>
</dbReference>
<keyword evidence="10 15" id="KW-0464">Manganese</keyword>
<dbReference type="UniPathway" id="UPA00219"/>
<evidence type="ECO:0000256" key="1">
    <source>
        <dbReference type="ARBA" id="ARBA00001936"/>
    </source>
</evidence>
<comment type="similarity">
    <text evidence="2 12">Belongs to the D-alanine--D-alanine ligase family.</text>
</comment>
<protein>
    <recommendedName>
        <fullName evidence="12">D-alanine--D-alanine ligase</fullName>
        <ecNumber evidence="12">6.3.2.4</ecNumber>
    </recommendedName>
    <alternativeName>
        <fullName evidence="12">D-Ala-D-Ala ligase</fullName>
    </alternativeName>
    <alternativeName>
        <fullName evidence="12">D-alanylalanine synthetase</fullName>
    </alternativeName>
</protein>
<comment type="catalytic activity">
    <reaction evidence="12">
        <text>2 D-alanine + ATP = D-alanyl-D-alanine + ADP + phosphate + H(+)</text>
        <dbReference type="Rhea" id="RHEA:11224"/>
        <dbReference type="ChEBI" id="CHEBI:15378"/>
        <dbReference type="ChEBI" id="CHEBI:30616"/>
        <dbReference type="ChEBI" id="CHEBI:43474"/>
        <dbReference type="ChEBI" id="CHEBI:57416"/>
        <dbReference type="ChEBI" id="CHEBI:57822"/>
        <dbReference type="ChEBI" id="CHEBI:456216"/>
        <dbReference type="EC" id="6.3.2.4"/>
    </reaction>
</comment>
<dbReference type="EMBL" id="CP001958">
    <property type="protein sequence ID" value="ADG97463.1"/>
    <property type="molecule type" value="Genomic_DNA"/>
</dbReference>
<evidence type="ECO:0000256" key="12">
    <source>
        <dbReference type="HAMAP-Rule" id="MF_00047"/>
    </source>
</evidence>
<gene>
    <name evidence="12" type="primary">ddl</name>
    <name evidence="18" type="ordered locus">Srot_0990</name>
</gene>
<dbReference type="PROSITE" id="PS00843">
    <property type="entry name" value="DALA_DALA_LIGASE_1"/>
    <property type="match status" value="1"/>
</dbReference>
<feature type="binding site" evidence="14">
    <location>
        <begin position="182"/>
        <end position="184"/>
    </location>
    <ligand>
        <name>ATP</name>
        <dbReference type="ChEBI" id="CHEBI:30616"/>
    </ligand>
</feature>
<keyword evidence="19" id="KW-1185">Reference proteome</keyword>
<dbReference type="eggNOG" id="COG1181">
    <property type="taxonomic scope" value="Bacteria"/>
</dbReference>
<feature type="binding site" evidence="15">
    <location>
        <position position="314"/>
    </location>
    <ligand>
        <name>Mg(2+)</name>
        <dbReference type="ChEBI" id="CHEBI:18420"/>
        <label>2</label>
    </ligand>
</feature>
<organism evidence="18 19">
    <name type="scientific">Segniliparus rotundus (strain ATCC BAA-972 / CDC 1076 / CIP 108378 / DSM 44985 / JCM 13578)</name>
    <dbReference type="NCBI Taxonomy" id="640132"/>
    <lineage>
        <taxon>Bacteria</taxon>
        <taxon>Bacillati</taxon>
        <taxon>Actinomycetota</taxon>
        <taxon>Actinomycetes</taxon>
        <taxon>Mycobacteriales</taxon>
        <taxon>Segniliparaceae</taxon>
        <taxon>Segniliparus</taxon>
    </lineage>
</organism>
<evidence type="ECO:0000256" key="6">
    <source>
        <dbReference type="ARBA" id="ARBA00022840"/>
    </source>
</evidence>
<keyword evidence="7 15" id="KW-0460">Magnesium</keyword>
<dbReference type="InterPro" id="IPR013815">
    <property type="entry name" value="ATP_grasp_subdomain_1"/>
</dbReference>
<comment type="function">
    <text evidence="12">Cell wall formation.</text>
</comment>
<dbReference type="InterPro" id="IPR011095">
    <property type="entry name" value="Dala_Dala_lig_C"/>
</dbReference>
<dbReference type="EC" id="6.3.2.4" evidence="12"/>
<dbReference type="STRING" id="640132.Srot_0990"/>
<dbReference type="PIRSF" id="PIRSF039102">
    <property type="entry name" value="Ddl/VanB"/>
    <property type="match status" value="1"/>
</dbReference>
<dbReference type="HOGENOM" id="CLU_039268_0_0_11"/>
<keyword evidence="4 15" id="KW-0479">Metal-binding</keyword>
<evidence type="ECO:0000256" key="11">
    <source>
        <dbReference type="ARBA" id="ARBA00023316"/>
    </source>
</evidence>
<dbReference type="SUPFAM" id="SSF52440">
    <property type="entry name" value="PreATP-grasp domain"/>
    <property type="match status" value="1"/>
</dbReference>
<keyword evidence="9 12" id="KW-0573">Peptidoglycan synthesis</keyword>
<dbReference type="GO" id="GO:0008360">
    <property type="term" value="P:regulation of cell shape"/>
    <property type="evidence" value="ECO:0007669"/>
    <property type="project" value="UniProtKB-KW"/>
</dbReference>
<dbReference type="FunFam" id="3.30.470.20:FF:000008">
    <property type="entry name" value="D-alanine--D-alanine ligase"/>
    <property type="match status" value="1"/>
</dbReference>
<dbReference type="Gene3D" id="3.40.50.20">
    <property type="match status" value="1"/>
</dbReference>
<evidence type="ECO:0000256" key="5">
    <source>
        <dbReference type="ARBA" id="ARBA00022741"/>
    </source>
</evidence>
<evidence type="ECO:0000256" key="15">
    <source>
        <dbReference type="PIRSR" id="PIRSR039102-3"/>
    </source>
</evidence>
<feature type="binding site" evidence="14">
    <location>
        <begin position="190"/>
        <end position="191"/>
    </location>
    <ligand>
        <name>ATP</name>
        <dbReference type="ChEBI" id="CHEBI:30616"/>
    </ligand>
</feature>
<dbReference type="PANTHER" id="PTHR23132:SF25">
    <property type="entry name" value="D-ALANINE--D-ALANINE LIGASE A"/>
    <property type="match status" value="1"/>
</dbReference>
<keyword evidence="3 12" id="KW-0436">Ligase</keyword>
<dbReference type="GO" id="GO:0071555">
    <property type="term" value="P:cell wall organization"/>
    <property type="evidence" value="ECO:0007669"/>
    <property type="project" value="UniProtKB-KW"/>
</dbReference>
<dbReference type="AlphaFoldDB" id="D6ZET9"/>
<keyword evidence="6 16" id="KW-0067">ATP-binding</keyword>
<dbReference type="Proteomes" id="UP000002247">
    <property type="component" value="Chromosome"/>
</dbReference>
<feature type="domain" description="ATP-grasp" evidence="17">
    <location>
        <begin position="146"/>
        <end position="347"/>
    </location>
</feature>
<comment type="cofactor">
    <cofactor evidence="1">
        <name>Mn(2+)</name>
        <dbReference type="ChEBI" id="CHEBI:29035"/>
    </cofactor>
</comment>
<evidence type="ECO:0000256" key="7">
    <source>
        <dbReference type="ARBA" id="ARBA00022842"/>
    </source>
</evidence>
<feature type="active site" evidence="13">
    <location>
        <position position="190"/>
    </location>
</feature>
<dbReference type="Pfam" id="PF07478">
    <property type="entry name" value="Dala_Dala_lig_C"/>
    <property type="match status" value="1"/>
</dbReference>
<dbReference type="SUPFAM" id="SSF56059">
    <property type="entry name" value="Glutathione synthetase ATP-binding domain-like"/>
    <property type="match status" value="1"/>
</dbReference>
<evidence type="ECO:0000256" key="9">
    <source>
        <dbReference type="ARBA" id="ARBA00022984"/>
    </source>
</evidence>
<dbReference type="InterPro" id="IPR005905">
    <property type="entry name" value="D_ala_D_ala"/>
</dbReference>
<evidence type="ECO:0000256" key="2">
    <source>
        <dbReference type="ARBA" id="ARBA00010871"/>
    </source>
</evidence>
<dbReference type="Gene3D" id="3.30.470.20">
    <property type="entry name" value="ATP-grasp fold, B domain"/>
    <property type="match status" value="1"/>
</dbReference>
<dbReference type="GO" id="GO:0005524">
    <property type="term" value="F:ATP binding"/>
    <property type="evidence" value="ECO:0007669"/>
    <property type="project" value="UniProtKB-UniRule"/>
</dbReference>
<dbReference type="InterPro" id="IPR011127">
    <property type="entry name" value="Dala_Dala_lig_N"/>
</dbReference>
<dbReference type="InterPro" id="IPR016185">
    <property type="entry name" value="PreATP-grasp_dom_sf"/>
</dbReference>
<dbReference type="NCBIfam" id="TIGR01205">
    <property type="entry name" value="D_ala_D_alaTIGR"/>
    <property type="match status" value="1"/>
</dbReference>
<comment type="subcellular location">
    <subcellularLocation>
        <location evidence="12">Cytoplasm</location>
    </subcellularLocation>
</comment>
<dbReference type="PROSITE" id="PS50975">
    <property type="entry name" value="ATP_GRASP"/>
    <property type="match status" value="1"/>
</dbReference>
<dbReference type="InterPro" id="IPR000291">
    <property type="entry name" value="D-Ala_lig_Van_CS"/>
</dbReference>
<feature type="binding site" evidence="15">
    <location>
        <position position="316"/>
    </location>
    <ligand>
        <name>Mg(2+)</name>
        <dbReference type="ChEBI" id="CHEBI:18420"/>
        <label>2</label>
    </ligand>
</feature>
<dbReference type="OrthoDB" id="9813261at2"/>
<sequence length="357" mass="37925">MTRKISVLVLFGGVSGEHEISCLSAASVLAQLDPSRYTAVPVGITKEGDWVLDRRSPEELGDKAGGLPQVDRTAPRVALAVGRAGAGELRFVGGELAAQVDVVFPVLHGPYGEDGTVQGLFELANLPYAGCGVFASAACMDKAHMKALLREGGLPVGPYAVLRPGDDADAAALGERLSLPVFVKPARGGSSLGVVKVDRWEDLPHALATARKYDPKVLVEAGIAGREIECAVLEFPDGRVAAGALGEIVVPETYDFETKYLNNTAQLQVPAKLDESVASEIRALAVRAFRVMDCSGLSRVDFFLTQDGRPVVNELNTLPGFTTSSLYPKMWERAGLDYPTLLSTLIDTAFSRGCGLR</sequence>
<evidence type="ECO:0000256" key="14">
    <source>
        <dbReference type="PIRSR" id="PIRSR039102-2"/>
    </source>
</evidence>
<proteinExistence type="inferred from homology"/>
<dbReference type="GO" id="GO:0046872">
    <property type="term" value="F:metal ion binding"/>
    <property type="evidence" value="ECO:0007669"/>
    <property type="project" value="UniProtKB-KW"/>
</dbReference>
<dbReference type="GO" id="GO:0009252">
    <property type="term" value="P:peptidoglycan biosynthetic process"/>
    <property type="evidence" value="ECO:0007669"/>
    <property type="project" value="UniProtKB-UniRule"/>
</dbReference>
<dbReference type="NCBIfam" id="NF002378">
    <property type="entry name" value="PRK01372.1"/>
    <property type="match status" value="1"/>
</dbReference>
<feature type="binding site" evidence="15">
    <location>
        <position position="314"/>
    </location>
    <ligand>
        <name>Mg(2+)</name>
        <dbReference type="ChEBI" id="CHEBI:18420"/>
        <label>1</label>
    </ligand>
</feature>
<feature type="binding site" evidence="14">
    <location>
        <position position="142"/>
    </location>
    <ligand>
        <name>ATP</name>
        <dbReference type="ChEBI" id="CHEBI:30616"/>
    </ligand>
</feature>
<dbReference type="Pfam" id="PF01820">
    <property type="entry name" value="Dala_Dala_lig_N"/>
    <property type="match status" value="1"/>
</dbReference>
<dbReference type="PANTHER" id="PTHR23132">
    <property type="entry name" value="D-ALANINE--D-ALANINE LIGASE"/>
    <property type="match status" value="1"/>
</dbReference>
<keyword evidence="8 12" id="KW-0133">Cell shape</keyword>
<comment type="cofactor">
    <cofactor evidence="15">
        <name>Mg(2+)</name>
        <dbReference type="ChEBI" id="CHEBI:18420"/>
    </cofactor>
    <cofactor evidence="15">
        <name>Mn(2+)</name>
        <dbReference type="ChEBI" id="CHEBI:29035"/>
    </cofactor>
    <text evidence="15">Binds 2 magnesium or manganese ions per subunit.</text>
</comment>
<feature type="binding site" evidence="14">
    <location>
        <begin position="313"/>
        <end position="314"/>
    </location>
    <ligand>
        <name>ATP</name>
        <dbReference type="ChEBI" id="CHEBI:30616"/>
    </ligand>
</feature>
<evidence type="ECO:0000256" key="13">
    <source>
        <dbReference type="PIRSR" id="PIRSR039102-1"/>
    </source>
</evidence>
<dbReference type="Gene3D" id="3.30.1490.20">
    <property type="entry name" value="ATP-grasp fold, A domain"/>
    <property type="match status" value="1"/>
</dbReference>
<dbReference type="GO" id="GO:0005829">
    <property type="term" value="C:cytosol"/>
    <property type="evidence" value="ECO:0007669"/>
    <property type="project" value="TreeGrafter"/>
</dbReference>
<feature type="active site" evidence="13">
    <location>
        <position position="17"/>
    </location>
</feature>
<dbReference type="KEGG" id="srt:Srot_0990"/>
<name>D6ZET9_SEGRD</name>
<evidence type="ECO:0000256" key="4">
    <source>
        <dbReference type="ARBA" id="ARBA00022723"/>
    </source>
</evidence>